<feature type="domain" description="GH18" evidence="2">
    <location>
        <begin position="246"/>
        <end position="558"/>
    </location>
</feature>
<dbReference type="PANTHER" id="PTHR46066">
    <property type="entry name" value="CHITINASE DOMAIN-CONTAINING PROTEIN 1 FAMILY MEMBER"/>
    <property type="match status" value="1"/>
</dbReference>
<dbReference type="Gene3D" id="3.10.50.10">
    <property type="match status" value="1"/>
</dbReference>
<dbReference type="InterPro" id="IPR001223">
    <property type="entry name" value="Glyco_hydro18_cat"/>
</dbReference>
<dbReference type="SMART" id="SM00636">
    <property type="entry name" value="Glyco_18"/>
    <property type="match status" value="1"/>
</dbReference>
<dbReference type="InterPro" id="IPR017853">
    <property type="entry name" value="GH"/>
</dbReference>
<keyword evidence="4" id="KW-1185">Reference proteome</keyword>
<dbReference type="GO" id="GO:0008061">
    <property type="term" value="F:chitin binding"/>
    <property type="evidence" value="ECO:0007669"/>
    <property type="project" value="InterPro"/>
</dbReference>
<evidence type="ECO:0000313" key="4">
    <source>
        <dbReference type="Proteomes" id="UP000292927"/>
    </source>
</evidence>
<keyword evidence="1" id="KW-0472">Membrane</keyword>
<keyword evidence="1" id="KW-0812">Transmembrane</keyword>
<dbReference type="InterPro" id="IPR011583">
    <property type="entry name" value="Chitinase_II/V-like_cat"/>
</dbReference>
<dbReference type="EMBL" id="SGXF01000001">
    <property type="protein sequence ID" value="RZT03076.1"/>
    <property type="molecule type" value="Genomic_DNA"/>
</dbReference>
<dbReference type="Gene3D" id="3.20.20.80">
    <property type="entry name" value="Glycosidases"/>
    <property type="match status" value="1"/>
</dbReference>
<dbReference type="InterPro" id="IPR029070">
    <property type="entry name" value="Chitinase_insertion_sf"/>
</dbReference>
<proteinExistence type="predicted"/>
<dbReference type="GO" id="GO:0005975">
    <property type="term" value="P:carbohydrate metabolic process"/>
    <property type="evidence" value="ECO:0007669"/>
    <property type="project" value="InterPro"/>
</dbReference>
<dbReference type="SUPFAM" id="SSF51445">
    <property type="entry name" value="(Trans)glycosidases"/>
    <property type="match status" value="1"/>
</dbReference>
<gene>
    <name evidence="3" type="ORF">EV209_1210</name>
</gene>
<protein>
    <submittedName>
        <fullName evidence="3">Spore germination protein YaaH</fullName>
    </submittedName>
</protein>
<accession>A0A4Q7PRV7</accession>
<dbReference type="PROSITE" id="PS51910">
    <property type="entry name" value="GH18_2"/>
    <property type="match status" value="1"/>
</dbReference>
<dbReference type="Proteomes" id="UP000292927">
    <property type="component" value="Unassembled WGS sequence"/>
</dbReference>
<evidence type="ECO:0000259" key="2">
    <source>
        <dbReference type="PROSITE" id="PS51910"/>
    </source>
</evidence>
<evidence type="ECO:0000313" key="3">
    <source>
        <dbReference type="EMBL" id="RZT03076.1"/>
    </source>
</evidence>
<dbReference type="AlphaFoldDB" id="A0A4Q7PRV7"/>
<evidence type="ECO:0000256" key="1">
    <source>
        <dbReference type="SAM" id="Phobius"/>
    </source>
</evidence>
<organism evidence="3 4">
    <name type="scientific">Cuneatibacter caecimuris</name>
    <dbReference type="NCBI Taxonomy" id="1796618"/>
    <lineage>
        <taxon>Bacteria</taxon>
        <taxon>Bacillati</taxon>
        <taxon>Bacillota</taxon>
        <taxon>Clostridia</taxon>
        <taxon>Lachnospirales</taxon>
        <taxon>Lachnospiraceae</taxon>
        <taxon>Cuneatibacter</taxon>
    </lineage>
</organism>
<feature type="transmembrane region" description="Helical" evidence="1">
    <location>
        <begin position="20"/>
        <end position="39"/>
    </location>
</feature>
<keyword evidence="1" id="KW-1133">Transmembrane helix</keyword>
<sequence>MDGNRKSQRQRAQQQRRLNFILAMLLAAVCLLGGIGFLIDRYLIPSRTHVDLAEYYGAGEGRISLVLQETRAEEDGYVLDGKVYLPLSLVQDRLDDRYYWDGTEILYALPEEVRHILPSADTYLLQDGAPVLSLELLQQYTGIEWTKQESPDRIWIWNRWGEIPYSVCRKDTELRTEASIKGDIFQDLKEGEAVALLEDGEEWARVQTEAGISGYVRKKALGDAAVMLAENPVQIPEYTSRSLGKPVCLVWHQVTNKESNGKFQELIGRTSGVNVVSPTWFTIQDTAGNLLSFADKSYVDQAHALGMQVWALVGNLQVDIDDYAWISNSAARANTVNQLINAAAEYGFDGVNVDLEALDKSCEGHYIQFIRELSSACRKAGLILSVDNYAPTSGTAFYNRKAQAETVDYVIVMGYDEHWNGGPEAGSTASLPFVKKGIADTLAQSVPAEKLINGIPFYTRLWAEEAAGLTSTAKGMDEARQLLETHGADITWDDKLNQYYGEYWENGIHYQIWLEDAKSVQAKLNAMKEQNLAGVACWKLGLESTEVWPVIRQYLEETAGSQGTLSGE</sequence>
<dbReference type="Gene3D" id="2.30.30.40">
    <property type="entry name" value="SH3 Domains"/>
    <property type="match status" value="1"/>
</dbReference>
<dbReference type="Pfam" id="PF00704">
    <property type="entry name" value="Glyco_hydro_18"/>
    <property type="match status" value="1"/>
</dbReference>
<comment type="caution">
    <text evidence="3">The sequence shown here is derived from an EMBL/GenBank/DDBJ whole genome shotgun (WGS) entry which is preliminary data.</text>
</comment>
<name>A0A4Q7PRV7_9FIRM</name>
<dbReference type="PANTHER" id="PTHR46066:SF2">
    <property type="entry name" value="CHITINASE DOMAIN-CONTAINING PROTEIN 1"/>
    <property type="match status" value="1"/>
</dbReference>
<reference evidence="3 4" key="1">
    <citation type="submission" date="2019-02" db="EMBL/GenBank/DDBJ databases">
        <title>Genomic Encyclopedia of Type Strains, Phase IV (KMG-IV): sequencing the most valuable type-strain genomes for metagenomic binning, comparative biology and taxonomic classification.</title>
        <authorList>
            <person name="Goeker M."/>
        </authorList>
    </citation>
    <scope>NUCLEOTIDE SEQUENCE [LARGE SCALE GENOMIC DNA]</scope>
    <source>
        <strain evidence="3 4">DSM 29486</strain>
    </source>
</reference>